<protein>
    <recommendedName>
        <fullName evidence="3">AMP-dependent synthetase/ligase domain-containing protein</fullName>
    </recommendedName>
</protein>
<name>X1K3L5_9ZZZZ</name>
<dbReference type="InterPro" id="IPR000873">
    <property type="entry name" value="AMP-dep_synth/lig_dom"/>
</dbReference>
<evidence type="ECO:0000313" key="4">
    <source>
        <dbReference type="EMBL" id="GAH84879.1"/>
    </source>
</evidence>
<keyword evidence="1" id="KW-0596">Phosphopantetheine</keyword>
<reference evidence="4" key="1">
    <citation type="journal article" date="2014" name="Front. Microbiol.">
        <title>High frequency of phylogenetically diverse reductive dehalogenase-homologous genes in deep subseafloor sedimentary metagenomes.</title>
        <authorList>
            <person name="Kawai M."/>
            <person name="Futagami T."/>
            <person name="Toyoda A."/>
            <person name="Takaki Y."/>
            <person name="Nishi S."/>
            <person name="Hori S."/>
            <person name="Arai W."/>
            <person name="Tsubouchi T."/>
            <person name="Morono Y."/>
            <person name="Uchiyama I."/>
            <person name="Ito T."/>
            <person name="Fujiyama A."/>
            <person name="Inagaki F."/>
            <person name="Takami H."/>
        </authorList>
    </citation>
    <scope>NUCLEOTIDE SEQUENCE</scope>
    <source>
        <strain evidence="4">Expedition CK06-06</strain>
    </source>
</reference>
<feature type="domain" description="AMP-dependent synthetase/ligase" evidence="3">
    <location>
        <begin position="39"/>
        <end position="105"/>
    </location>
</feature>
<organism evidence="4">
    <name type="scientific">marine sediment metagenome</name>
    <dbReference type="NCBI Taxonomy" id="412755"/>
    <lineage>
        <taxon>unclassified sequences</taxon>
        <taxon>metagenomes</taxon>
        <taxon>ecological metagenomes</taxon>
    </lineage>
</organism>
<dbReference type="EMBL" id="BARU01041105">
    <property type="protein sequence ID" value="GAH84879.1"/>
    <property type="molecule type" value="Genomic_DNA"/>
</dbReference>
<proteinExistence type="predicted"/>
<sequence>MTSPYTDRFWRKNWDEGLTDLDPNLWETSYTDAVRNIFENYPDKMALSFQGLEITFGQIDKSSNQFAHMLIDQGFKKGDVVGINLPNIPEYVIAFIGTLKAGCVVS</sequence>
<dbReference type="Gene3D" id="3.40.50.12780">
    <property type="entry name" value="N-terminal domain of ligase-like"/>
    <property type="match status" value="1"/>
</dbReference>
<dbReference type="InterPro" id="IPR042099">
    <property type="entry name" value="ANL_N_sf"/>
</dbReference>
<accession>X1K3L5</accession>
<dbReference type="PANTHER" id="PTHR44845">
    <property type="entry name" value="CARRIER DOMAIN-CONTAINING PROTEIN"/>
    <property type="match status" value="1"/>
</dbReference>
<gene>
    <name evidence="4" type="ORF">S03H2_63434</name>
</gene>
<dbReference type="Pfam" id="PF00501">
    <property type="entry name" value="AMP-binding"/>
    <property type="match status" value="1"/>
</dbReference>
<dbReference type="SUPFAM" id="SSF56801">
    <property type="entry name" value="Acetyl-CoA synthetase-like"/>
    <property type="match status" value="1"/>
</dbReference>
<dbReference type="AlphaFoldDB" id="X1K3L5"/>
<comment type="caution">
    <text evidence="4">The sequence shown here is derived from an EMBL/GenBank/DDBJ whole genome shotgun (WGS) entry which is preliminary data.</text>
</comment>
<dbReference type="PANTHER" id="PTHR44845:SF6">
    <property type="entry name" value="BETA-ALANINE-ACTIVATING ENZYME"/>
    <property type="match status" value="1"/>
</dbReference>
<evidence type="ECO:0000259" key="3">
    <source>
        <dbReference type="Pfam" id="PF00501"/>
    </source>
</evidence>
<keyword evidence="2" id="KW-0597">Phosphoprotein</keyword>
<feature type="non-terminal residue" evidence="4">
    <location>
        <position position="106"/>
    </location>
</feature>
<evidence type="ECO:0000256" key="2">
    <source>
        <dbReference type="ARBA" id="ARBA00022553"/>
    </source>
</evidence>
<evidence type="ECO:0000256" key="1">
    <source>
        <dbReference type="ARBA" id="ARBA00022450"/>
    </source>
</evidence>